<feature type="transmembrane region" description="Helical" evidence="2">
    <location>
        <begin position="63"/>
        <end position="81"/>
    </location>
</feature>
<evidence type="ECO:0000313" key="3">
    <source>
        <dbReference type="EMBL" id="KSV58215.1"/>
    </source>
</evidence>
<accession>A0A0V8QCE8</accession>
<feature type="region of interest" description="Disordered" evidence="1">
    <location>
        <begin position="200"/>
        <end position="219"/>
    </location>
</feature>
<dbReference type="STRING" id="290052.ASU35_13575"/>
<comment type="caution">
    <text evidence="3">The sequence shown here is derived from an EMBL/GenBank/DDBJ whole genome shotgun (WGS) entry which is preliminary data.</text>
</comment>
<name>A0A0V8QCE8_9FIRM</name>
<dbReference type="RefSeq" id="WP_058353524.1">
    <property type="nucleotide sequence ID" value="NZ_CABMMD010000180.1"/>
</dbReference>
<feature type="transmembrane region" description="Helical" evidence="2">
    <location>
        <begin position="36"/>
        <end position="56"/>
    </location>
</feature>
<reference evidence="3 4" key="1">
    <citation type="submission" date="2015-11" db="EMBL/GenBank/DDBJ databases">
        <title>Butyribacter intestini gen. nov., sp. nov., a butyric acid-producing bacterium of the family Lachnospiraceae isolated from the human faeces.</title>
        <authorList>
            <person name="Zou Y."/>
            <person name="Xue W."/>
            <person name="Luo G."/>
            <person name="Lv M."/>
        </authorList>
    </citation>
    <scope>NUCLEOTIDE SEQUENCE [LARGE SCALE GENOMIC DNA]</scope>
    <source>
        <strain evidence="3 4">ACET-33324</strain>
    </source>
</reference>
<protein>
    <submittedName>
        <fullName evidence="3">Uncharacterized protein</fullName>
    </submittedName>
</protein>
<dbReference type="EMBL" id="LNAM01000180">
    <property type="protein sequence ID" value="KSV58215.1"/>
    <property type="molecule type" value="Genomic_DNA"/>
</dbReference>
<evidence type="ECO:0000256" key="2">
    <source>
        <dbReference type="SAM" id="Phobius"/>
    </source>
</evidence>
<evidence type="ECO:0000313" key="4">
    <source>
        <dbReference type="Proteomes" id="UP000054874"/>
    </source>
</evidence>
<gene>
    <name evidence="3" type="ORF">ASU35_13575</name>
</gene>
<keyword evidence="2" id="KW-1133">Transmembrane helix</keyword>
<organism evidence="3 4">
    <name type="scientific">Acetivibrio ethanolgignens</name>
    <dbReference type="NCBI Taxonomy" id="290052"/>
    <lineage>
        <taxon>Bacteria</taxon>
        <taxon>Bacillati</taxon>
        <taxon>Bacillota</taxon>
        <taxon>Clostridia</taxon>
        <taxon>Eubacteriales</taxon>
        <taxon>Oscillospiraceae</taxon>
        <taxon>Acetivibrio</taxon>
    </lineage>
</organism>
<sequence>MNKLGTKTLKILLFIGVFAYLQYYDVKRGSFSVNSITGGLFAASAVYLIASLFGIVLSLTQNYLIALVGTAALALFLAFKLDDLIASVSWLTDERMMYILGGFATLCFIRDIIIIKNSLFGASAKTSEEAQSTSEPNTDENTEKPIRSIQEICKENPQMMMELSKHLEKRNGHKPTYEELVEYVDKRAFHLLSDNQVEHETQATIEQARKKARQQMNRQ</sequence>
<feature type="transmembrane region" description="Helical" evidence="2">
    <location>
        <begin position="7"/>
        <end position="24"/>
    </location>
</feature>
<keyword evidence="2" id="KW-0472">Membrane</keyword>
<dbReference type="AlphaFoldDB" id="A0A0V8QCE8"/>
<keyword evidence="2" id="KW-0812">Transmembrane</keyword>
<dbReference type="OrthoDB" id="10002705at2"/>
<dbReference type="Proteomes" id="UP000054874">
    <property type="component" value="Unassembled WGS sequence"/>
</dbReference>
<evidence type="ECO:0000256" key="1">
    <source>
        <dbReference type="SAM" id="MobiDB-lite"/>
    </source>
</evidence>
<proteinExistence type="predicted"/>
<keyword evidence="4" id="KW-1185">Reference proteome</keyword>
<feature type="transmembrane region" description="Helical" evidence="2">
    <location>
        <begin position="96"/>
        <end position="115"/>
    </location>
</feature>
<feature type="region of interest" description="Disordered" evidence="1">
    <location>
        <begin position="127"/>
        <end position="146"/>
    </location>
</feature>